<feature type="chain" id="PRO_5025425439" evidence="2">
    <location>
        <begin position="24"/>
        <end position="234"/>
    </location>
</feature>
<evidence type="ECO:0000256" key="2">
    <source>
        <dbReference type="SAM" id="SignalP"/>
    </source>
</evidence>
<feature type="region of interest" description="Disordered" evidence="1">
    <location>
        <begin position="215"/>
        <end position="234"/>
    </location>
</feature>
<organism evidence="3 4">
    <name type="scientific">Chitinophaga agri</name>
    <dbReference type="NCBI Taxonomy" id="2703787"/>
    <lineage>
        <taxon>Bacteria</taxon>
        <taxon>Pseudomonadati</taxon>
        <taxon>Bacteroidota</taxon>
        <taxon>Chitinophagia</taxon>
        <taxon>Chitinophagales</taxon>
        <taxon>Chitinophagaceae</taxon>
        <taxon>Chitinophaga</taxon>
    </lineage>
</organism>
<accession>A0A6B9ZAI5</accession>
<dbReference type="AlphaFoldDB" id="A0A6B9ZAI5"/>
<feature type="signal peptide" evidence="2">
    <location>
        <begin position="1"/>
        <end position="23"/>
    </location>
</feature>
<reference evidence="3 4" key="1">
    <citation type="submission" date="2020-01" db="EMBL/GenBank/DDBJ databases">
        <title>Complete genome sequence of Chitinophaga sp. H33E-04 isolated from quinoa roots.</title>
        <authorList>
            <person name="Weon H.-Y."/>
            <person name="Lee S.A."/>
        </authorList>
    </citation>
    <scope>NUCLEOTIDE SEQUENCE [LARGE SCALE GENOMIC DNA]</scope>
    <source>
        <strain evidence="3 4">H33E-04</strain>
    </source>
</reference>
<keyword evidence="4" id="KW-1185">Reference proteome</keyword>
<keyword evidence="2" id="KW-0732">Signal</keyword>
<gene>
    <name evidence="3" type="ORF">GWR21_07165</name>
</gene>
<dbReference type="Gene3D" id="2.40.128.490">
    <property type="entry name" value="Uncharacterised protein PF14869, DUF4488"/>
    <property type="match status" value="1"/>
</dbReference>
<protein>
    <submittedName>
        <fullName evidence="3">Membrane or secreted protein</fullName>
    </submittedName>
</protein>
<dbReference type="RefSeq" id="WP_162331069.1">
    <property type="nucleotide sequence ID" value="NZ_CP048113.1"/>
</dbReference>
<dbReference type="KEGG" id="chih:GWR21_07165"/>
<evidence type="ECO:0000313" key="4">
    <source>
        <dbReference type="Proteomes" id="UP000476411"/>
    </source>
</evidence>
<dbReference type="Proteomes" id="UP000476411">
    <property type="component" value="Chromosome"/>
</dbReference>
<sequence>MKTIIRSLFLVLLTISAIAPAYAQSPVIGAWKAFSGNNTSIMLITNGYFTITSYDASGFKATLGGTWEGTSDNGGTTHIEFNSADSSQVGTNPDATVNFEGDDLTLTLGNEKMTWTRIDDGNSPMTGVWQITGRENNGTMNVMQPGYRKTIKVLTGTKFQWIAMNTKTGQFFGTGGGSYTFENGVYTEKIEWFSRDNSRVGATLTFKGAVTGDKWDHSGKSSTGDPIHEEWTRR</sequence>
<name>A0A6B9ZAI5_9BACT</name>
<evidence type="ECO:0000313" key="3">
    <source>
        <dbReference type="EMBL" id="QHS59372.1"/>
    </source>
</evidence>
<dbReference type="EMBL" id="CP048113">
    <property type="protein sequence ID" value="QHS59372.1"/>
    <property type="molecule type" value="Genomic_DNA"/>
</dbReference>
<evidence type="ECO:0000256" key="1">
    <source>
        <dbReference type="SAM" id="MobiDB-lite"/>
    </source>
</evidence>
<proteinExistence type="predicted"/>